<keyword evidence="4" id="KW-1185">Reference proteome</keyword>
<protein>
    <recommendedName>
        <fullName evidence="5">Protein ENDOSPERM DEFECTIVE 1</fullName>
    </recommendedName>
</protein>
<dbReference type="AlphaFoldDB" id="A0A5A7PZI9"/>
<evidence type="ECO:0000256" key="2">
    <source>
        <dbReference type="SAM" id="MobiDB-lite"/>
    </source>
</evidence>
<feature type="region of interest" description="Disordered" evidence="2">
    <location>
        <begin position="191"/>
        <end position="218"/>
    </location>
</feature>
<dbReference type="GO" id="GO:0005737">
    <property type="term" value="C:cytoplasm"/>
    <property type="evidence" value="ECO:0007669"/>
    <property type="project" value="TreeGrafter"/>
</dbReference>
<dbReference type="GO" id="GO:0051225">
    <property type="term" value="P:spindle assembly"/>
    <property type="evidence" value="ECO:0007669"/>
    <property type="project" value="TreeGrafter"/>
</dbReference>
<dbReference type="Proteomes" id="UP000325081">
    <property type="component" value="Unassembled WGS sequence"/>
</dbReference>
<feature type="compositionally biased region" description="Low complexity" evidence="2">
    <location>
        <begin position="86"/>
        <end position="100"/>
    </location>
</feature>
<evidence type="ECO:0000313" key="3">
    <source>
        <dbReference type="EMBL" id="GER37537.1"/>
    </source>
</evidence>
<evidence type="ECO:0000256" key="1">
    <source>
        <dbReference type="ARBA" id="ARBA00010016"/>
    </source>
</evidence>
<accession>A0A5A7PZI9</accession>
<comment type="caution">
    <text evidence="3">The sequence shown here is derived from an EMBL/GenBank/DDBJ whole genome shotgun (WGS) entry which is preliminary data.</text>
</comment>
<reference evidence="4" key="1">
    <citation type="journal article" date="2019" name="Curr. Biol.">
        <title>Genome Sequence of Striga asiatica Provides Insight into the Evolution of Plant Parasitism.</title>
        <authorList>
            <person name="Yoshida S."/>
            <person name="Kim S."/>
            <person name="Wafula E.K."/>
            <person name="Tanskanen J."/>
            <person name="Kim Y.M."/>
            <person name="Honaas L."/>
            <person name="Yang Z."/>
            <person name="Spallek T."/>
            <person name="Conn C.E."/>
            <person name="Ichihashi Y."/>
            <person name="Cheong K."/>
            <person name="Cui S."/>
            <person name="Der J.P."/>
            <person name="Gundlach H."/>
            <person name="Jiao Y."/>
            <person name="Hori C."/>
            <person name="Ishida J.K."/>
            <person name="Kasahara H."/>
            <person name="Kiba T."/>
            <person name="Kim M.S."/>
            <person name="Koo N."/>
            <person name="Laohavisit A."/>
            <person name="Lee Y.H."/>
            <person name="Lumba S."/>
            <person name="McCourt P."/>
            <person name="Mortimer J.C."/>
            <person name="Mutuku J.M."/>
            <person name="Nomura T."/>
            <person name="Sasaki-Sekimoto Y."/>
            <person name="Seto Y."/>
            <person name="Wang Y."/>
            <person name="Wakatake T."/>
            <person name="Sakakibara H."/>
            <person name="Demura T."/>
            <person name="Yamaguchi S."/>
            <person name="Yoneyama K."/>
            <person name="Manabe R.I."/>
            <person name="Nelson D.C."/>
            <person name="Schulman A.H."/>
            <person name="Timko M.P."/>
            <person name="dePamphilis C.W."/>
            <person name="Choi D."/>
            <person name="Shirasu K."/>
        </authorList>
    </citation>
    <scope>NUCLEOTIDE SEQUENCE [LARGE SCALE GENOMIC DNA]</scope>
    <source>
        <strain evidence="4">cv. UVA1</strain>
    </source>
</reference>
<gene>
    <name evidence="3" type="ORF">STAS_13955</name>
</gene>
<feature type="compositionally biased region" description="Polar residues" evidence="2">
    <location>
        <begin position="1"/>
        <end position="11"/>
    </location>
</feature>
<feature type="region of interest" description="Disordered" evidence="2">
    <location>
        <begin position="266"/>
        <end position="298"/>
    </location>
</feature>
<feature type="compositionally biased region" description="Basic and acidic residues" evidence="2">
    <location>
        <begin position="113"/>
        <end position="129"/>
    </location>
</feature>
<feature type="compositionally biased region" description="Basic residues" evidence="2">
    <location>
        <begin position="101"/>
        <end position="110"/>
    </location>
</feature>
<dbReference type="PANTHER" id="PTHR31807:SF6">
    <property type="entry name" value="PROTEIN ENDOSPERM DEFECTIVE 1-RELATED"/>
    <property type="match status" value="1"/>
</dbReference>
<dbReference type="InterPro" id="IPR007573">
    <property type="entry name" value="QWRF"/>
</dbReference>
<dbReference type="EMBL" id="BKCP01005394">
    <property type="protein sequence ID" value="GER37537.1"/>
    <property type="molecule type" value="Genomic_DNA"/>
</dbReference>
<evidence type="ECO:0008006" key="5">
    <source>
        <dbReference type="Google" id="ProtNLM"/>
    </source>
</evidence>
<feature type="region of interest" description="Disordered" evidence="2">
    <location>
        <begin position="1"/>
        <end position="132"/>
    </location>
</feature>
<name>A0A5A7PZI9_STRAF</name>
<dbReference type="PANTHER" id="PTHR31807">
    <property type="entry name" value="AUGMIN FAMILY MEMBER"/>
    <property type="match status" value="1"/>
</dbReference>
<dbReference type="GO" id="GO:0005880">
    <property type="term" value="C:nuclear microtubule"/>
    <property type="evidence" value="ECO:0007669"/>
    <property type="project" value="TreeGrafter"/>
</dbReference>
<dbReference type="OrthoDB" id="542108at2759"/>
<dbReference type="GO" id="GO:0008017">
    <property type="term" value="F:microtubule binding"/>
    <property type="evidence" value="ECO:0007669"/>
    <property type="project" value="TreeGrafter"/>
</dbReference>
<proteinExistence type="inferred from homology"/>
<sequence>MADHSGGTSARCSAAEQPAPPPPPPTHRRPRVREVSSRFMSPLTHSNSTPIPNPTDLPRSKSARHRHHPPIADENHVPEVNRSLDRSSSSSSFSILSTVLRKPHHHHPQRVRQTGDPKFHPNPDARVSSRSDTPIATCTDRIVPSRYRQVTPSIQRSVSLNSSNGGGSSSVTAAARLLQEATSDVQKKLTRISMSSRDDSDLCSSTASNQGSSSCPNSPICLPSSKLKNVPDIRASMPDMDKWLTDRSFGGKVTGDCARSLNFSSSSVKALPPHPSSNVRLGLDSKKGRKGNNNQQEDLHSVRMLNNHYLQWRLANAKAEATARAQKEEAERKFFSLGAKLSDMREHVRRKRSELAVLRGIKKFTTIVEAQMPYLDDWDNLEIEYSASLLETTNALLSCSARLPIGGFVRADVGELREALGSALKVIESIGSHTQRFTQKAEEMDVSVSELARVAGGEKALIEECGDLLSKTYVSQVKECSLRSTLVQVHNSNSHQKQNE</sequence>
<feature type="compositionally biased region" description="Polar residues" evidence="2">
    <location>
        <begin position="202"/>
        <end position="217"/>
    </location>
</feature>
<feature type="compositionally biased region" description="Basic and acidic residues" evidence="2">
    <location>
        <begin position="70"/>
        <end position="85"/>
    </location>
</feature>
<organism evidence="3 4">
    <name type="scientific">Striga asiatica</name>
    <name type="common">Asiatic witchweed</name>
    <name type="synonym">Buchnera asiatica</name>
    <dbReference type="NCBI Taxonomy" id="4170"/>
    <lineage>
        <taxon>Eukaryota</taxon>
        <taxon>Viridiplantae</taxon>
        <taxon>Streptophyta</taxon>
        <taxon>Embryophyta</taxon>
        <taxon>Tracheophyta</taxon>
        <taxon>Spermatophyta</taxon>
        <taxon>Magnoliopsida</taxon>
        <taxon>eudicotyledons</taxon>
        <taxon>Gunneridae</taxon>
        <taxon>Pentapetalae</taxon>
        <taxon>asterids</taxon>
        <taxon>lamiids</taxon>
        <taxon>Lamiales</taxon>
        <taxon>Orobanchaceae</taxon>
        <taxon>Buchnereae</taxon>
        <taxon>Striga</taxon>
    </lineage>
</organism>
<dbReference type="Pfam" id="PF04484">
    <property type="entry name" value="QWRF"/>
    <property type="match status" value="1"/>
</dbReference>
<evidence type="ECO:0000313" key="4">
    <source>
        <dbReference type="Proteomes" id="UP000325081"/>
    </source>
</evidence>
<comment type="similarity">
    <text evidence="1">Belongs to the QWRF family.</text>
</comment>